<dbReference type="AlphaFoldDB" id="A0A9D1KEM6"/>
<dbReference type="Pfam" id="PF00941">
    <property type="entry name" value="FAD_binding_5"/>
    <property type="match status" value="1"/>
</dbReference>
<keyword evidence="1" id="KW-0285">Flavoprotein</keyword>
<dbReference type="PROSITE" id="PS51387">
    <property type="entry name" value="FAD_PCMH"/>
    <property type="match status" value="1"/>
</dbReference>
<accession>A0A9D1KEM6</accession>
<protein>
    <submittedName>
        <fullName evidence="4">FAD binding domain-containing protein</fullName>
    </submittedName>
</protein>
<name>A0A9D1KEM6_9FIRM</name>
<reference evidence="4" key="2">
    <citation type="journal article" date="2021" name="PeerJ">
        <title>Extensive microbial diversity within the chicken gut microbiome revealed by metagenomics and culture.</title>
        <authorList>
            <person name="Gilroy R."/>
            <person name="Ravi A."/>
            <person name="Getino M."/>
            <person name="Pursley I."/>
            <person name="Horton D.L."/>
            <person name="Alikhan N.F."/>
            <person name="Baker D."/>
            <person name="Gharbi K."/>
            <person name="Hall N."/>
            <person name="Watson M."/>
            <person name="Adriaenssens E.M."/>
            <person name="Foster-Nyarko E."/>
            <person name="Jarju S."/>
            <person name="Secka A."/>
            <person name="Antonio M."/>
            <person name="Oren A."/>
            <person name="Chaudhuri R.R."/>
            <person name="La Ragione R."/>
            <person name="Hildebrand F."/>
            <person name="Pallen M.J."/>
        </authorList>
    </citation>
    <scope>NUCLEOTIDE SEQUENCE</scope>
    <source>
        <strain evidence="4">CHK123-3438</strain>
    </source>
</reference>
<dbReference type="GO" id="GO:0016491">
    <property type="term" value="F:oxidoreductase activity"/>
    <property type="evidence" value="ECO:0007669"/>
    <property type="project" value="UniProtKB-KW"/>
</dbReference>
<feature type="domain" description="FAD-binding PCMH-type" evidence="3">
    <location>
        <begin position="1"/>
        <end position="165"/>
    </location>
</feature>
<dbReference type="InterPro" id="IPR051312">
    <property type="entry name" value="Diverse_Substr_Oxidored"/>
</dbReference>
<dbReference type="SMART" id="SM01092">
    <property type="entry name" value="CO_deh_flav_C"/>
    <property type="match status" value="1"/>
</dbReference>
<sequence>MFQAKEYVKPASLEEAYRLCQKRSSVTVGGMMWLKMENVRKQTIVDLSDLGLDQIREDEKEFQIGAMVTLRMLETHEGLNKEFNGIFRECTRHIVGVQFRNGATVGGSVYGRFGFSDILTALMALDTEVELYQGGRMPLAEFAARTPKVTERDILMYVYVKKDHRKAAYLSERRSSTDFPLLACCGAKTLWGWQFAVGARPGRAEQVSLRIKAGQIERKILGEKGVCWTAVCGISPDKNNSAAEALAEAAASAFHYGTNLTGSGAYRAYLAKVLTGRLIRQIETGEESTDR</sequence>
<keyword evidence="2" id="KW-0560">Oxidoreductase</keyword>
<dbReference type="Gene3D" id="3.30.465.10">
    <property type="match status" value="1"/>
</dbReference>
<organism evidence="4 5">
    <name type="scientific">Candidatus Caccovicinus merdipullorum</name>
    <dbReference type="NCBI Taxonomy" id="2840724"/>
    <lineage>
        <taxon>Bacteria</taxon>
        <taxon>Bacillati</taxon>
        <taxon>Bacillota</taxon>
        <taxon>Clostridia</taxon>
        <taxon>Eubacteriales</taxon>
        <taxon>Candidatus Caccovicinus</taxon>
    </lineage>
</organism>
<dbReference type="InterPro" id="IPR036318">
    <property type="entry name" value="FAD-bd_PCMH-like_sf"/>
</dbReference>
<evidence type="ECO:0000313" key="5">
    <source>
        <dbReference type="Proteomes" id="UP000886860"/>
    </source>
</evidence>
<dbReference type="PANTHER" id="PTHR42659:SF9">
    <property type="entry name" value="XANTHINE DEHYDROGENASE FAD-BINDING SUBUNIT XDHB-RELATED"/>
    <property type="match status" value="1"/>
</dbReference>
<dbReference type="InterPro" id="IPR005107">
    <property type="entry name" value="CO_DH_flav_C"/>
</dbReference>
<dbReference type="PANTHER" id="PTHR42659">
    <property type="entry name" value="XANTHINE DEHYDROGENASE SUBUNIT C-RELATED"/>
    <property type="match status" value="1"/>
</dbReference>
<reference evidence="4" key="1">
    <citation type="submission" date="2020-10" db="EMBL/GenBank/DDBJ databases">
        <authorList>
            <person name="Gilroy R."/>
        </authorList>
    </citation>
    <scope>NUCLEOTIDE SEQUENCE</scope>
    <source>
        <strain evidence="4">CHK123-3438</strain>
    </source>
</reference>
<gene>
    <name evidence="4" type="ORF">IAB60_06160</name>
</gene>
<dbReference type="InterPro" id="IPR002346">
    <property type="entry name" value="Mopterin_DH_FAD-bd"/>
</dbReference>
<evidence type="ECO:0000259" key="3">
    <source>
        <dbReference type="PROSITE" id="PS51387"/>
    </source>
</evidence>
<dbReference type="SUPFAM" id="SSF56176">
    <property type="entry name" value="FAD-binding/transporter-associated domain-like"/>
    <property type="match status" value="1"/>
</dbReference>
<dbReference type="GO" id="GO:0071949">
    <property type="term" value="F:FAD binding"/>
    <property type="evidence" value="ECO:0007669"/>
    <property type="project" value="InterPro"/>
</dbReference>
<dbReference type="Proteomes" id="UP000886860">
    <property type="component" value="Unassembled WGS sequence"/>
</dbReference>
<evidence type="ECO:0000256" key="1">
    <source>
        <dbReference type="ARBA" id="ARBA00022630"/>
    </source>
</evidence>
<dbReference type="InterPro" id="IPR016166">
    <property type="entry name" value="FAD-bd_PCMH"/>
</dbReference>
<proteinExistence type="predicted"/>
<comment type="caution">
    <text evidence="4">The sequence shown here is derived from an EMBL/GenBank/DDBJ whole genome shotgun (WGS) entry which is preliminary data.</text>
</comment>
<dbReference type="InterPro" id="IPR016169">
    <property type="entry name" value="FAD-bd_PCMH_sub2"/>
</dbReference>
<dbReference type="EMBL" id="DVKS01000104">
    <property type="protein sequence ID" value="HIT41668.1"/>
    <property type="molecule type" value="Genomic_DNA"/>
</dbReference>
<evidence type="ECO:0000256" key="2">
    <source>
        <dbReference type="ARBA" id="ARBA00023002"/>
    </source>
</evidence>
<evidence type="ECO:0000313" key="4">
    <source>
        <dbReference type="EMBL" id="HIT41668.1"/>
    </source>
</evidence>